<comment type="caution">
    <text evidence="1">The sequence shown here is derived from an EMBL/GenBank/DDBJ whole genome shotgun (WGS) entry which is preliminary data.</text>
</comment>
<dbReference type="Pfam" id="PF25589">
    <property type="entry name" value="DUF7935"/>
    <property type="match status" value="1"/>
</dbReference>
<dbReference type="Proteomes" id="UP000179797">
    <property type="component" value="Unassembled WGS sequence"/>
</dbReference>
<organism evidence="1 2">
    <name type="scientific">Flammeovirga pacifica</name>
    <dbReference type="NCBI Taxonomy" id="915059"/>
    <lineage>
        <taxon>Bacteria</taxon>
        <taxon>Pseudomonadati</taxon>
        <taxon>Bacteroidota</taxon>
        <taxon>Cytophagia</taxon>
        <taxon>Cytophagales</taxon>
        <taxon>Flammeovirgaceae</taxon>
        <taxon>Flammeovirga</taxon>
    </lineage>
</organism>
<dbReference type="AlphaFoldDB" id="A0A1S1YWE2"/>
<dbReference type="InterPro" id="IPR057695">
    <property type="entry name" value="DUF7935"/>
</dbReference>
<dbReference type="OrthoDB" id="1493032at2"/>
<gene>
    <name evidence="1" type="ORF">NH26_01910</name>
</gene>
<reference evidence="1 2" key="1">
    <citation type="journal article" date="2012" name="Int. J. Syst. Evol. Microbiol.">
        <title>Flammeovirga pacifica sp. nov., isolated from deep-sea sediment.</title>
        <authorList>
            <person name="Xu H."/>
            <person name="Fu Y."/>
            <person name="Yang N."/>
            <person name="Ding Z."/>
            <person name="Lai Q."/>
            <person name="Zeng R."/>
        </authorList>
    </citation>
    <scope>NUCLEOTIDE SEQUENCE [LARGE SCALE GENOMIC DNA]</scope>
    <source>
        <strain evidence="2">DSM 24597 / LMG 26175 / WPAGA1</strain>
    </source>
</reference>
<accession>A0A1S1YWE2</accession>
<evidence type="ECO:0000313" key="1">
    <source>
        <dbReference type="EMBL" id="OHX65193.1"/>
    </source>
</evidence>
<sequence length="174" mass="19935">MTTELIELLKLTVPAGIVLLSAFYIVKMFLQKEYDTLSIKMKSDQQEQTLPLKLQAYERLALFLERISYTEILDRTNYEEFNAISTQQVLIMTIKEEFNHNLSQQIYISPDLWEMIRGAKEQSISFINNSAKELPADATGLDLAKVILEKSISEEATPTVLALNELKKEVQAIF</sequence>
<proteinExistence type="predicted"/>
<keyword evidence="2" id="KW-1185">Reference proteome</keyword>
<protein>
    <submittedName>
        <fullName evidence="1">Uncharacterized protein</fullName>
    </submittedName>
</protein>
<dbReference type="RefSeq" id="WP_044223653.1">
    <property type="nucleotide sequence ID" value="NZ_JRYR02000001.1"/>
</dbReference>
<evidence type="ECO:0000313" key="2">
    <source>
        <dbReference type="Proteomes" id="UP000179797"/>
    </source>
</evidence>
<dbReference type="EMBL" id="JRYR02000001">
    <property type="protein sequence ID" value="OHX65193.1"/>
    <property type="molecule type" value="Genomic_DNA"/>
</dbReference>
<dbReference type="STRING" id="915059.NH26_01910"/>
<name>A0A1S1YWE2_FLAPC</name>